<dbReference type="Proteomes" id="UP000678679">
    <property type="component" value="Chromosome 1"/>
</dbReference>
<evidence type="ECO:0000256" key="2">
    <source>
        <dbReference type="ARBA" id="ARBA00022741"/>
    </source>
</evidence>
<evidence type="ECO:0000259" key="4">
    <source>
        <dbReference type="PROSITE" id="PS50893"/>
    </source>
</evidence>
<dbReference type="PANTHER" id="PTHR42781:SF4">
    <property type="entry name" value="SPERMIDINE_PUTRESCINE IMPORT ATP-BINDING PROTEIN POTA"/>
    <property type="match status" value="1"/>
</dbReference>
<dbReference type="GO" id="GO:0005524">
    <property type="term" value="F:ATP binding"/>
    <property type="evidence" value="ECO:0007669"/>
    <property type="project" value="UniProtKB-KW"/>
</dbReference>
<dbReference type="GO" id="GO:0016887">
    <property type="term" value="F:ATP hydrolysis activity"/>
    <property type="evidence" value="ECO:0007669"/>
    <property type="project" value="InterPro"/>
</dbReference>
<reference evidence="5 6" key="1">
    <citation type="submission" date="2021-05" db="EMBL/GenBank/DDBJ databases">
        <title>Comparative genomic studies on the polysaccharide-degrading batcterial strains of the Flammeovirga genus.</title>
        <authorList>
            <person name="Zewei F."/>
            <person name="Zheng Z."/>
            <person name="Yu L."/>
            <person name="Ruyue G."/>
            <person name="Yanhong M."/>
            <person name="Yuanyuan C."/>
            <person name="Jingyan G."/>
            <person name="Wenjun H."/>
        </authorList>
    </citation>
    <scope>NUCLEOTIDE SEQUENCE [LARGE SCALE GENOMIC DNA]</scope>
    <source>
        <strain evidence="5 6">NBRC:100898</strain>
    </source>
</reference>
<dbReference type="SMART" id="SM00382">
    <property type="entry name" value="AAA"/>
    <property type="match status" value="1"/>
</dbReference>
<protein>
    <submittedName>
        <fullName evidence="5">ATP-binding cassette domain-containing protein</fullName>
    </submittedName>
</protein>
<proteinExistence type="predicted"/>
<dbReference type="InterPro" id="IPR017871">
    <property type="entry name" value="ABC_transporter-like_CS"/>
</dbReference>
<evidence type="ECO:0000256" key="1">
    <source>
        <dbReference type="ARBA" id="ARBA00022448"/>
    </source>
</evidence>
<sequence>MIHIKSKHQFDTSHFNLSFDISIDKGAFVGVFGDSGAGKTTLFNILTGLIKSNDTFIKVNDTVWVDTENNINLPPQKRKVGMVFQDFALFPHQTVLQNLKYAQSNDSSNTLDEVSEIMHLKELYSSYPHQLSGGQKQRVAIARAVIQEPEILLLDEPLSALDHQMREKLQEYLSEIHRKYQLTTLMISHDIPEIYKLCDKVLPIEKGQNKELQSPLVFFNPNPLQGKFKLKGKVLSIQKADIIYIVTLLIDKEVIQITTNETIAKSLVLGENVSISIKAFQPIIEKH</sequence>
<dbReference type="PROSITE" id="PS00211">
    <property type="entry name" value="ABC_TRANSPORTER_1"/>
    <property type="match status" value="1"/>
</dbReference>
<name>A0AAX1N2W7_9BACT</name>
<gene>
    <name evidence="5" type="ORF">KMW28_12555</name>
</gene>
<dbReference type="AlphaFoldDB" id="A0AAX1N2W7"/>
<keyword evidence="1" id="KW-0813">Transport</keyword>
<organism evidence="5 6">
    <name type="scientific">Flammeovirga yaeyamensis</name>
    <dbReference type="NCBI Taxonomy" id="367791"/>
    <lineage>
        <taxon>Bacteria</taxon>
        <taxon>Pseudomonadati</taxon>
        <taxon>Bacteroidota</taxon>
        <taxon>Cytophagia</taxon>
        <taxon>Cytophagales</taxon>
        <taxon>Flammeovirgaceae</taxon>
        <taxon>Flammeovirga</taxon>
    </lineage>
</organism>
<dbReference type="KEGG" id="fya:KMW28_12555"/>
<evidence type="ECO:0000313" key="6">
    <source>
        <dbReference type="Proteomes" id="UP000678679"/>
    </source>
</evidence>
<dbReference type="InterPro" id="IPR027417">
    <property type="entry name" value="P-loop_NTPase"/>
</dbReference>
<feature type="domain" description="ABC transporter" evidence="4">
    <location>
        <begin position="1"/>
        <end position="231"/>
    </location>
</feature>
<evidence type="ECO:0000256" key="3">
    <source>
        <dbReference type="ARBA" id="ARBA00022840"/>
    </source>
</evidence>
<dbReference type="EMBL" id="CP076132">
    <property type="protein sequence ID" value="QWG00485.1"/>
    <property type="molecule type" value="Genomic_DNA"/>
</dbReference>
<dbReference type="InterPro" id="IPR003439">
    <property type="entry name" value="ABC_transporter-like_ATP-bd"/>
</dbReference>
<dbReference type="Gene3D" id="3.40.50.300">
    <property type="entry name" value="P-loop containing nucleotide triphosphate hydrolases"/>
    <property type="match status" value="1"/>
</dbReference>
<dbReference type="InterPro" id="IPR050093">
    <property type="entry name" value="ABC_SmlMolc_Importer"/>
</dbReference>
<dbReference type="InterPro" id="IPR003593">
    <property type="entry name" value="AAA+_ATPase"/>
</dbReference>
<keyword evidence="2" id="KW-0547">Nucleotide-binding</keyword>
<dbReference type="SUPFAM" id="SSF52540">
    <property type="entry name" value="P-loop containing nucleoside triphosphate hydrolases"/>
    <property type="match status" value="1"/>
</dbReference>
<evidence type="ECO:0000313" key="5">
    <source>
        <dbReference type="EMBL" id="QWG00485.1"/>
    </source>
</evidence>
<accession>A0AAX1N2W7</accession>
<dbReference type="PANTHER" id="PTHR42781">
    <property type="entry name" value="SPERMIDINE/PUTRESCINE IMPORT ATP-BINDING PROTEIN POTA"/>
    <property type="match status" value="1"/>
</dbReference>
<dbReference type="PROSITE" id="PS50893">
    <property type="entry name" value="ABC_TRANSPORTER_2"/>
    <property type="match status" value="1"/>
</dbReference>
<dbReference type="RefSeq" id="WP_169663115.1">
    <property type="nucleotide sequence ID" value="NZ_CP076132.1"/>
</dbReference>
<keyword evidence="3 5" id="KW-0067">ATP-binding</keyword>
<keyword evidence="6" id="KW-1185">Reference proteome</keyword>
<dbReference type="Pfam" id="PF00005">
    <property type="entry name" value="ABC_tran"/>
    <property type="match status" value="1"/>
</dbReference>